<dbReference type="Proteomes" id="UP001367508">
    <property type="component" value="Unassembled WGS sequence"/>
</dbReference>
<evidence type="ECO:0000313" key="3">
    <source>
        <dbReference type="Proteomes" id="UP001367508"/>
    </source>
</evidence>
<gene>
    <name evidence="2" type="ORF">VNO77_14658</name>
</gene>
<feature type="region of interest" description="Disordered" evidence="1">
    <location>
        <begin position="117"/>
        <end position="137"/>
    </location>
</feature>
<proteinExistence type="predicted"/>
<keyword evidence="3" id="KW-1185">Reference proteome</keyword>
<accession>A0AAN9M3N6</accession>
<reference evidence="2 3" key="1">
    <citation type="submission" date="2024-01" db="EMBL/GenBank/DDBJ databases">
        <title>The genomes of 5 underutilized Papilionoideae crops provide insights into root nodulation and disease resistanc.</title>
        <authorList>
            <person name="Jiang F."/>
        </authorList>
    </citation>
    <scope>NUCLEOTIDE SEQUENCE [LARGE SCALE GENOMIC DNA]</scope>
    <source>
        <strain evidence="2">LVBAO_FW01</strain>
        <tissue evidence="2">Leaves</tissue>
    </source>
</reference>
<dbReference type="EMBL" id="JAYMYQ010000003">
    <property type="protein sequence ID" value="KAK7344708.1"/>
    <property type="molecule type" value="Genomic_DNA"/>
</dbReference>
<protein>
    <submittedName>
        <fullName evidence="2">Uncharacterized protein</fullName>
    </submittedName>
</protein>
<sequence length="213" mass="23838">MISESEERLHALCVESSLHGILTFEPSTPLMILLDQCIDLAMKTASNKGCMHAWKNEKREGISLGFDDIFAASVKLFQSSDSVAFQLTDSLVTLCGQSNGEDRPKHYYFLTMQSRPKTENMEGSHTGTPSASSGEHGSPYDYVVLAIVRAPPWRSPNTTNSHGVGNMENNKWKSSFRACFLIIQLKPKIYHRAKMLLLPSCIDEDYACTWPCR</sequence>
<organism evidence="2 3">
    <name type="scientific">Canavalia gladiata</name>
    <name type="common">Sword bean</name>
    <name type="synonym">Dolichos gladiatus</name>
    <dbReference type="NCBI Taxonomy" id="3824"/>
    <lineage>
        <taxon>Eukaryota</taxon>
        <taxon>Viridiplantae</taxon>
        <taxon>Streptophyta</taxon>
        <taxon>Embryophyta</taxon>
        <taxon>Tracheophyta</taxon>
        <taxon>Spermatophyta</taxon>
        <taxon>Magnoliopsida</taxon>
        <taxon>eudicotyledons</taxon>
        <taxon>Gunneridae</taxon>
        <taxon>Pentapetalae</taxon>
        <taxon>rosids</taxon>
        <taxon>fabids</taxon>
        <taxon>Fabales</taxon>
        <taxon>Fabaceae</taxon>
        <taxon>Papilionoideae</taxon>
        <taxon>50 kb inversion clade</taxon>
        <taxon>NPAAA clade</taxon>
        <taxon>indigoferoid/millettioid clade</taxon>
        <taxon>Phaseoleae</taxon>
        <taxon>Canavalia</taxon>
    </lineage>
</organism>
<feature type="compositionally biased region" description="Polar residues" evidence="1">
    <location>
        <begin position="123"/>
        <end position="135"/>
    </location>
</feature>
<evidence type="ECO:0000256" key="1">
    <source>
        <dbReference type="SAM" id="MobiDB-lite"/>
    </source>
</evidence>
<evidence type="ECO:0000313" key="2">
    <source>
        <dbReference type="EMBL" id="KAK7344708.1"/>
    </source>
</evidence>
<comment type="caution">
    <text evidence="2">The sequence shown here is derived from an EMBL/GenBank/DDBJ whole genome shotgun (WGS) entry which is preliminary data.</text>
</comment>
<name>A0AAN9M3N6_CANGL</name>
<dbReference type="AlphaFoldDB" id="A0AAN9M3N6"/>